<dbReference type="GO" id="GO:0016671">
    <property type="term" value="F:oxidoreductase activity, acting on a sulfur group of donors, disulfide as acceptor"/>
    <property type="evidence" value="ECO:0007669"/>
    <property type="project" value="InterPro"/>
</dbReference>
<sequence length="149" mass="15758">MYGNAHNNSEGLICQHGPQECSLNKIINCAIDLNPGQNQWFPYLECVESNISKGVAAGKSCAEKLGISFAPIQECVNGPHGDELVVSAAKKTAALIPAHQYVPWVLVNGIPMGSSADSLPAIVCAAYTGKRPDICFKEPAATASKEKMS</sequence>
<evidence type="ECO:0000313" key="6">
    <source>
        <dbReference type="EMBL" id="KAK9855791.1"/>
    </source>
</evidence>
<evidence type="ECO:0000256" key="4">
    <source>
        <dbReference type="ARBA" id="ARBA00022729"/>
    </source>
</evidence>
<keyword evidence="7" id="KW-1185">Reference proteome</keyword>
<evidence type="ECO:0000256" key="1">
    <source>
        <dbReference type="ARBA" id="ARBA00004613"/>
    </source>
</evidence>
<dbReference type="GO" id="GO:0005576">
    <property type="term" value="C:extracellular region"/>
    <property type="evidence" value="ECO:0007669"/>
    <property type="project" value="UniProtKB-SubCell"/>
</dbReference>
<evidence type="ECO:0000256" key="3">
    <source>
        <dbReference type="ARBA" id="ARBA00022525"/>
    </source>
</evidence>
<dbReference type="EMBL" id="JALJOV010001040">
    <property type="protein sequence ID" value="KAK9855791.1"/>
    <property type="molecule type" value="Genomic_DNA"/>
</dbReference>
<proteinExistence type="inferred from homology"/>
<gene>
    <name evidence="6" type="ORF">WJX84_003604</name>
</gene>
<comment type="subcellular location">
    <subcellularLocation>
        <location evidence="1">Secreted</location>
    </subcellularLocation>
</comment>
<dbReference type="PANTHER" id="PTHR13234">
    <property type="entry name" value="GAMMA-INTERFERON INDUCIBLE LYSOSOMAL THIOL REDUCTASE GILT"/>
    <property type="match status" value="1"/>
</dbReference>
<reference evidence="6 7" key="1">
    <citation type="journal article" date="2024" name="Nat. Commun.">
        <title>Phylogenomics reveals the evolutionary origins of lichenization in chlorophyte algae.</title>
        <authorList>
            <person name="Puginier C."/>
            <person name="Libourel C."/>
            <person name="Otte J."/>
            <person name="Skaloud P."/>
            <person name="Haon M."/>
            <person name="Grisel S."/>
            <person name="Petersen M."/>
            <person name="Berrin J.G."/>
            <person name="Delaux P.M."/>
            <person name="Dal Grande F."/>
            <person name="Keller J."/>
        </authorList>
    </citation>
    <scope>NUCLEOTIDE SEQUENCE [LARGE SCALE GENOMIC DNA]</scope>
    <source>
        <strain evidence="6 7">SAG 2523</strain>
    </source>
</reference>
<accession>A0AAW1SS47</accession>
<name>A0AAW1SS47_9CHLO</name>
<dbReference type="PANTHER" id="PTHR13234:SF8">
    <property type="entry name" value="GAMMA-INTERFERON-INDUCIBLE LYSOSOMAL THIOL REDUCTASE"/>
    <property type="match status" value="1"/>
</dbReference>
<keyword evidence="3" id="KW-0964">Secreted</keyword>
<dbReference type="Pfam" id="PF03227">
    <property type="entry name" value="GILT"/>
    <property type="match status" value="1"/>
</dbReference>
<keyword evidence="5" id="KW-0325">Glycoprotein</keyword>
<evidence type="ECO:0000313" key="7">
    <source>
        <dbReference type="Proteomes" id="UP001485043"/>
    </source>
</evidence>
<protein>
    <recommendedName>
        <fullName evidence="8">Gamma-interferon-inducible lysosomal thiol reductase</fullName>
    </recommendedName>
</protein>
<evidence type="ECO:0000256" key="5">
    <source>
        <dbReference type="ARBA" id="ARBA00023180"/>
    </source>
</evidence>
<dbReference type="Proteomes" id="UP001485043">
    <property type="component" value="Unassembled WGS sequence"/>
</dbReference>
<dbReference type="InterPro" id="IPR004911">
    <property type="entry name" value="Interferon-induced_GILT"/>
</dbReference>
<organism evidence="6 7">
    <name type="scientific">Apatococcus fuscideae</name>
    <dbReference type="NCBI Taxonomy" id="2026836"/>
    <lineage>
        <taxon>Eukaryota</taxon>
        <taxon>Viridiplantae</taxon>
        <taxon>Chlorophyta</taxon>
        <taxon>core chlorophytes</taxon>
        <taxon>Trebouxiophyceae</taxon>
        <taxon>Chlorellales</taxon>
        <taxon>Chlorellaceae</taxon>
        <taxon>Apatococcus</taxon>
    </lineage>
</organism>
<comment type="caution">
    <text evidence="6">The sequence shown here is derived from an EMBL/GenBank/DDBJ whole genome shotgun (WGS) entry which is preliminary data.</text>
</comment>
<evidence type="ECO:0000256" key="2">
    <source>
        <dbReference type="ARBA" id="ARBA00005679"/>
    </source>
</evidence>
<keyword evidence="4" id="KW-0732">Signal</keyword>
<evidence type="ECO:0008006" key="8">
    <source>
        <dbReference type="Google" id="ProtNLM"/>
    </source>
</evidence>
<dbReference type="AlphaFoldDB" id="A0AAW1SS47"/>
<comment type="similarity">
    <text evidence="2">Belongs to the GILT family.</text>
</comment>